<evidence type="ECO:0008006" key="4">
    <source>
        <dbReference type="Google" id="ProtNLM"/>
    </source>
</evidence>
<dbReference type="Proteomes" id="UP001153069">
    <property type="component" value="Unassembled WGS sequence"/>
</dbReference>
<dbReference type="AlphaFoldDB" id="A0A9N8HNH3"/>
<accession>A0A9N8HNH3</accession>
<dbReference type="SUPFAM" id="SSF110857">
    <property type="entry name" value="Gamma-glutamyl cyclotransferase-like"/>
    <property type="match status" value="1"/>
</dbReference>
<comment type="caution">
    <text evidence="2">The sequence shown here is derived from an EMBL/GenBank/DDBJ whole genome shotgun (WGS) entry which is preliminary data.</text>
</comment>
<name>A0A9N8HNH3_9STRA</name>
<evidence type="ECO:0000313" key="3">
    <source>
        <dbReference type="Proteomes" id="UP001153069"/>
    </source>
</evidence>
<reference evidence="2" key="1">
    <citation type="submission" date="2020-06" db="EMBL/GenBank/DDBJ databases">
        <authorList>
            <consortium name="Plant Systems Biology data submission"/>
        </authorList>
    </citation>
    <scope>NUCLEOTIDE SEQUENCE</scope>
    <source>
        <strain evidence="2">D6</strain>
    </source>
</reference>
<evidence type="ECO:0000313" key="1">
    <source>
        <dbReference type="EMBL" id="CAB9521600.1"/>
    </source>
</evidence>
<gene>
    <name evidence="1" type="ORF">SEMRO_1212_G252910.1</name>
    <name evidence="2" type="ORF">SEMRO_1212_G252940.1</name>
</gene>
<dbReference type="OrthoDB" id="2924818at2759"/>
<organism evidence="2 3">
    <name type="scientific">Seminavis robusta</name>
    <dbReference type="NCBI Taxonomy" id="568900"/>
    <lineage>
        <taxon>Eukaryota</taxon>
        <taxon>Sar</taxon>
        <taxon>Stramenopiles</taxon>
        <taxon>Ochrophyta</taxon>
        <taxon>Bacillariophyta</taxon>
        <taxon>Bacillariophyceae</taxon>
        <taxon>Bacillariophycidae</taxon>
        <taxon>Naviculales</taxon>
        <taxon>Naviculaceae</taxon>
        <taxon>Seminavis</taxon>
    </lineage>
</organism>
<dbReference type="CDD" id="cd06661">
    <property type="entry name" value="GGCT_like"/>
    <property type="match status" value="1"/>
</dbReference>
<dbReference type="InterPro" id="IPR036568">
    <property type="entry name" value="GGCT-like_sf"/>
</dbReference>
<dbReference type="InterPro" id="IPR013024">
    <property type="entry name" value="GGCT-like"/>
</dbReference>
<evidence type="ECO:0000313" key="2">
    <source>
        <dbReference type="EMBL" id="CAB9521603.1"/>
    </source>
</evidence>
<keyword evidence="3" id="KW-1185">Reference proteome</keyword>
<protein>
    <recommendedName>
        <fullName evidence="4">Gamma-glutamylcyclotransferase AIG2-like domain-containing protein</fullName>
    </recommendedName>
</protein>
<proteinExistence type="predicted"/>
<sequence>MGQPSNDTESQQPQQELYYFAYGPVVNDLVRKRRGIHVDEIRSAFLVDYRLTFAIGGMANIVPRRGYEVHGLLMKLTSQEDWEALIKFDAGSTPSYHRVIPYRYDDNTERREGDPRTESDPVNARFVEFSDKVEDEFLDSPIETLPQCRYLELIAQGMNQYGVDEDYIDAEIMATPFVPKCPPEEYQQVPLDFKLLAPPSKKIMARHSTTSAPTLPKISFCKYQKLCQKQPATGGDTYFIVDECIYRIHQVDIAKVPAAKWFHINGHGKPDCSLLLHKLIVDPDIPLCDHIYEMTPLHFAWVENRIVEQVIQKYQCQVTKVAMLKEEDDKQEHPHGRLRSVVARTSKRFSLTKRRGSTNPGA</sequence>
<dbReference type="EMBL" id="CAICTM010001210">
    <property type="protein sequence ID" value="CAB9521603.1"/>
    <property type="molecule type" value="Genomic_DNA"/>
</dbReference>
<dbReference type="EMBL" id="CAICTM010001210">
    <property type="protein sequence ID" value="CAB9521600.1"/>
    <property type="molecule type" value="Genomic_DNA"/>
</dbReference>
<dbReference type="Gene3D" id="3.10.490.10">
    <property type="entry name" value="Gamma-glutamyl cyclotransferase-like"/>
    <property type="match status" value="1"/>
</dbReference>